<dbReference type="EMBL" id="HG677786">
    <property type="protein sequence ID" value="CDJ44895.1"/>
    <property type="molecule type" value="Genomic_DNA"/>
</dbReference>
<dbReference type="RefSeq" id="XP_013235642.1">
    <property type="nucleotide sequence ID" value="XM_013380188.1"/>
</dbReference>
<accession>U6LAW1</accession>
<dbReference type="Proteomes" id="UP000030747">
    <property type="component" value="Unassembled WGS sequence"/>
</dbReference>
<evidence type="ECO:0000313" key="1">
    <source>
        <dbReference type="EMBL" id="CDJ44895.1"/>
    </source>
</evidence>
<protein>
    <submittedName>
        <fullName evidence="1">Uncharacterized protein</fullName>
    </submittedName>
</protein>
<dbReference type="AlphaFoldDB" id="U6LAW1"/>
<gene>
    <name evidence="1" type="ORF">ETH_00035710</name>
</gene>
<evidence type="ECO:0000313" key="2">
    <source>
        <dbReference type="Proteomes" id="UP000030747"/>
    </source>
</evidence>
<keyword evidence="2" id="KW-1185">Reference proteome</keyword>
<name>U6LAW1_EIMTE</name>
<reference evidence="1" key="1">
    <citation type="submission" date="2013-10" db="EMBL/GenBank/DDBJ databases">
        <title>Genomic analysis of the causative agents of coccidiosis in chickens.</title>
        <authorList>
            <person name="Reid A.J."/>
            <person name="Blake D."/>
            <person name="Billington K."/>
            <person name="Browne H."/>
            <person name="Dunn M."/>
            <person name="Hung S."/>
            <person name="Kawahara F."/>
            <person name="Miranda-Saavedra D."/>
            <person name="Mourier T."/>
            <person name="Nagra H."/>
            <person name="Otto T.D."/>
            <person name="Rawlings N."/>
            <person name="Sanchez A."/>
            <person name="Sanders M."/>
            <person name="Subramaniam C."/>
            <person name="Tay Y."/>
            <person name="Dear P."/>
            <person name="Doerig C."/>
            <person name="Gruber A."/>
            <person name="Parkinson J."/>
            <person name="Shirley M."/>
            <person name="Wan K.L."/>
            <person name="Berriman M."/>
            <person name="Tomley F."/>
            <person name="Pain A."/>
        </authorList>
    </citation>
    <scope>NUCLEOTIDE SEQUENCE [LARGE SCALE GENOMIC DNA]</scope>
    <source>
        <strain evidence="1">Houghton</strain>
    </source>
</reference>
<feature type="non-terminal residue" evidence="1">
    <location>
        <position position="36"/>
    </location>
</feature>
<proteinExistence type="predicted"/>
<organism evidence="1 2">
    <name type="scientific">Eimeria tenella</name>
    <name type="common">Coccidian parasite</name>
    <dbReference type="NCBI Taxonomy" id="5802"/>
    <lineage>
        <taxon>Eukaryota</taxon>
        <taxon>Sar</taxon>
        <taxon>Alveolata</taxon>
        <taxon>Apicomplexa</taxon>
        <taxon>Conoidasida</taxon>
        <taxon>Coccidia</taxon>
        <taxon>Eucoccidiorida</taxon>
        <taxon>Eimeriorina</taxon>
        <taxon>Eimeriidae</taxon>
        <taxon>Eimeria</taxon>
    </lineage>
</organism>
<dbReference type="GeneID" id="25256183"/>
<reference evidence="1" key="2">
    <citation type="submission" date="2013-10" db="EMBL/GenBank/DDBJ databases">
        <authorList>
            <person name="Aslett M."/>
        </authorList>
    </citation>
    <scope>NUCLEOTIDE SEQUENCE [LARGE SCALE GENOMIC DNA]</scope>
    <source>
        <strain evidence="1">Houghton</strain>
    </source>
</reference>
<sequence>MIGIGCGFPQNGSSSGLKQLNWGGCGQLPAADGFVQ</sequence>